<feature type="region of interest" description="Disordered" evidence="1">
    <location>
        <begin position="384"/>
        <end position="408"/>
    </location>
</feature>
<dbReference type="InterPro" id="IPR059003">
    <property type="entry name" value="At1g61900_C"/>
</dbReference>
<proteinExistence type="predicted"/>
<reference evidence="5 6" key="1">
    <citation type="submission" date="2024-01" db="EMBL/GenBank/DDBJ databases">
        <title>A telomere-to-telomere, gap-free genome of sweet tea (Lithocarpus litseifolius).</title>
        <authorList>
            <person name="Zhou J."/>
        </authorList>
    </citation>
    <scope>NUCLEOTIDE SEQUENCE [LARGE SCALE GENOMIC DNA]</scope>
    <source>
        <strain evidence="5">Zhou-2022a</strain>
        <tissue evidence="5">Leaf</tissue>
    </source>
</reference>
<sequence>MGQRVSFTPTLQLALFLLLCLCESNCAPLIGTKDSVLMEIKSTALAPDISPRLYTLNFSAAESVISITATDCWASFAPYLANVVCCPQFDATLVIIIGQSSKYSGILALYRNHSKHCLSDVEKILVSQGANDNLQNICSFHPENLTKASCPVTDVDEFERIGDSSGLLAACGRIDPVNECCNQVCQIAILDAARKIALNGMSNTDGASISPDLSRRIDDCTNLVLRFLASRLDPSSANSVLRGLSNCNVNKVCPLVFPNMTDVVKECGSATSNQTSCCKSMESYVSQLQWQSFLTNLQALNCAASLGMRLPKANFSYDVYNLCHINLKDFSLQESGCLLPSSPSDATYDKTSGIGFICDLNDNIAAPWPSKSYVPASSCNKRKTIYDDDDEEEEEEEEDEKQRVKFEG</sequence>
<evidence type="ECO:0000313" key="5">
    <source>
        <dbReference type="EMBL" id="KAL0001706.1"/>
    </source>
</evidence>
<evidence type="ECO:0000256" key="2">
    <source>
        <dbReference type="SAM" id="SignalP"/>
    </source>
</evidence>
<feature type="domain" description="At1g61900-like C-terminal" evidence="4">
    <location>
        <begin position="251"/>
        <end position="324"/>
    </location>
</feature>
<name>A0AAW2CUB4_9ROSI</name>
<dbReference type="InterPro" id="IPR043891">
    <property type="entry name" value="SPARK"/>
</dbReference>
<gene>
    <name evidence="5" type="ORF">SO802_015487</name>
</gene>
<feature type="chain" id="PRO_5043856210" description="SPARK domain-containing protein" evidence="2">
    <location>
        <begin position="27"/>
        <end position="408"/>
    </location>
</feature>
<dbReference type="AlphaFoldDB" id="A0AAW2CUB4"/>
<dbReference type="Pfam" id="PF19160">
    <property type="entry name" value="SPARK"/>
    <property type="match status" value="1"/>
</dbReference>
<feature type="signal peptide" evidence="2">
    <location>
        <begin position="1"/>
        <end position="26"/>
    </location>
</feature>
<evidence type="ECO:0000256" key="1">
    <source>
        <dbReference type="SAM" id="MobiDB-lite"/>
    </source>
</evidence>
<comment type="caution">
    <text evidence="5">The sequence shown here is derived from an EMBL/GenBank/DDBJ whole genome shotgun (WGS) entry which is preliminary data.</text>
</comment>
<dbReference type="GO" id="GO:0005886">
    <property type="term" value="C:plasma membrane"/>
    <property type="evidence" value="ECO:0007669"/>
    <property type="project" value="TreeGrafter"/>
</dbReference>
<evidence type="ECO:0000313" key="6">
    <source>
        <dbReference type="Proteomes" id="UP001459277"/>
    </source>
</evidence>
<keyword evidence="6" id="KW-1185">Reference proteome</keyword>
<evidence type="ECO:0000259" key="4">
    <source>
        <dbReference type="Pfam" id="PF26584"/>
    </source>
</evidence>
<accession>A0AAW2CUB4</accession>
<evidence type="ECO:0008006" key="7">
    <source>
        <dbReference type="Google" id="ProtNLM"/>
    </source>
</evidence>
<protein>
    <recommendedName>
        <fullName evidence="7">SPARK domain-containing protein</fullName>
    </recommendedName>
</protein>
<dbReference type="EMBL" id="JAZDWU010000005">
    <property type="protein sequence ID" value="KAL0001706.1"/>
    <property type="molecule type" value="Genomic_DNA"/>
</dbReference>
<dbReference type="InterPro" id="IPR040336">
    <property type="entry name" value="At1g61900-like"/>
</dbReference>
<feature type="compositionally biased region" description="Acidic residues" evidence="1">
    <location>
        <begin position="387"/>
        <end position="399"/>
    </location>
</feature>
<keyword evidence="2" id="KW-0732">Signal</keyword>
<organism evidence="5 6">
    <name type="scientific">Lithocarpus litseifolius</name>
    <dbReference type="NCBI Taxonomy" id="425828"/>
    <lineage>
        <taxon>Eukaryota</taxon>
        <taxon>Viridiplantae</taxon>
        <taxon>Streptophyta</taxon>
        <taxon>Embryophyta</taxon>
        <taxon>Tracheophyta</taxon>
        <taxon>Spermatophyta</taxon>
        <taxon>Magnoliopsida</taxon>
        <taxon>eudicotyledons</taxon>
        <taxon>Gunneridae</taxon>
        <taxon>Pentapetalae</taxon>
        <taxon>rosids</taxon>
        <taxon>fabids</taxon>
        <taxon>Fagales</taxon>
        <taxon>Fagaceae</taxon>
        <taxon>Lithocarpus</taxon>
    </lineage>
</organism>
<feature type="domain" description="SPARK" evidence="3">
    <location>
        <begin position="56"/>
        <end position="199"/>
    </location>
</feature>
<evidence type="ECO:0000259" key="3">
    <source>
        <dbReference type="Pfam" id="PF19160"/>
    </source>
</evidence>
<dbReference type="Pfam" id="PF26584">
    <property type="entry name" value="At1g61900"/>
    <property type="match status" value="1"/>
</dbReference>
<dbReference type="Proteomes" id="UP001459277">
    <property type="component" value="Unassembled WGS sequence"/>
</dbReference>
<dbReference type="PANTHER" id="PTHR33831">
    <property type="entry name" value="GPI-ANCHORED PROTEIN"/>
    <property type="match status" value="1"/>
</dbReference>
<dbReference type="PANTHER" id="PTHR33831:SF8">
    <property type="entry name" value="SPARK DOMAIN-CONTAINING PROTEIN"/>
    <property type="match status" value="1"/>
</dbReference>